<dbReference type="RefSeq" id="WP_126629968.1">
    <property type="nucleotide sequence ID" value="NZ_BIFT01000002.1"/>
</dbReference>
<evidence type="ECO:0000256" key="2">
    <source>
        <dbReference type="ARBA" id="ARBA00022448"/>
    </source>
</evidence>
<evidence type="ECO:0000256" key="5">
    <source>
        <dbReference type="ARBA" id="ARBA00023136"/>
    </source>
</evidence>
<feature type="transmembrane region" description="Helical" evidence="6">
    <location>
        <begin position="301"/>
        <end position="327"/>
    </location>
</feature>
<feature type="transmembrane region" description="Helical" evidence="6">
    <location>
        <begin position="107"/>
        <end position="127"/>
    </location>
</feature>
<dbReference type="PROSITE" id="PS50850">
    <property type="entry name" value="MFS"/>
    <property type="match status" value="1"/>
</dbReference>
<dbReference type="Pfam" id="PF07690">
    <property type="entry name" value="MFS_1"/>
    <property type="match status" value="1"/>
</dbReference>
<dbReference type="Proteomes" id="UP000287171">
    <property type="component" value="Unassembled WGS sequence"/>
</dbReference>
<feature type="transmembrane region" description="Helical" evidence="6">
    <location>
        <begin position="139"/>
        <end position="158"/>
    </location>
</feature>
<reference evidence="9" key="1">
    <citation type="submission" date="2018-12" db="EMBL/GenBank/DDBJ databases">
        <title>Tengunoibacter tsumagoiensis gen. nov., sp. nov., Dictyobacter kobayashii sp. nov., D. alpinus sp. nov., and D. joshuensis sp. nov. and description of Dictyobacteraceae fam. nov. within the order Ktedonobacterales isolated from Tengu-no-mugimeshi.</title>
        <authorList>
            <person name="Wang C.M."/>
            <person name="Zheng Y."/>
            <person name="Sakai Y."/>
            <person name="Toyoda A."/>
            <person name="Minakuchi Y."/>
            <person name="Abe K."/>
            <person name="Yokota A."/>
            <person name="Yabe S."/>
        </authorList>
    </citation>
    <scope>NUCLEOTIDE SEQUENCE [LARGE SCALE GENOMIC DNA]</scope>
    <source>
        <strain evidence="9">Uno16</strain>
    </source>
</reference>
<feature type="transmembrane region" description="Helical" evidence="6">
    <location>
        <begin position="225"/>
        <end position="249"/>
    </location>
</feature>
<evidence type="ECO:0000313" key="8">
    <source>
        <dbReference type="EMBL" id="GCE29760.1"/>
    </source>
</evidence>
<name>A0A402BEN3_9CHLR</name>
<keyword evidence="4 6" id="KW-1133">Transmembrane helix</keyword>
<dbReference type="PANTHER" id="PTHR42718:SF9">
    <property type="entry name" value="MAJOR FACILITATOR SUPERFAMILY MULTIDRUG TRANSPORTER MFSC"/>
    <property type="match status" value="1"/>
</dbReference>
<proteinExistence type="predicted"/>
<dbReference type="SUPFAM" id="SSF103473">
    <property type="entry name" value="MFS general substrate transporter"/>
    <property type="match status" value="2"/>
</dbReference>
<feature type="transmembrane region" description="Helical" evidence="6">
    <location>
        <begin position="20"/>
        <end position="42"/>
    </location>
</feature>
<dbReference type="GO" id="GO:0022857">
    <property type="term" value="F:transmembrane transporter activity"/>
    <property type="evidence" value="ECO:0007669"/>
    <property type="project" value="InterPro"/>
</dbReference>
<organism evidence="8 9">
    <name type="scientific">Dictyobacter alpinus</name>
    <dbReference type="NCBI Taxonomy" id="2014873"/>
    <lineage>
        <taxon>Bacteria</taxon>
        <taxon>Bacillati</taxon>
        <taxon>Chloroflexota</taxon>
        <taxon>Ktedonobacteria</taxon>
        <taxon>Ktedonobacterales</taxon>
        <taxon>Dictyobacteraceae</taxon>
        <taxon>Dictyobacter</taxon>
    </lineage>
</organism>
<evidence type="ECO:0000259" key="7">
    <source>
        <dbReference type="PROSITE" id="PS50850"/>
    </source>
</evidence>
<accession>A0A402BEN3</accession>
<comment type="subcellular location">
    <subcellularLocation>
        <location evidence="1">Cell membrane</location>
        <topology evidence="1">Multi-pass membrane protein</topology>
    </subcellularLocation>
</comment>
<keyword evidence="9" id="KW-1185">Reference proteome</keyword>
<keyword evidence="2" id="KW-0813">Transport</keyword>
<evidence type="ECO:0000256" key="4">
    <source>
        <dbReference type="ARBA" id="ARBA00022989"/>
    </source>
</evidence>
<dbReference type="OrthoDB" id="102502at2"/>
<feature type="transmembrane region" description="Helical" evidence="6">
    <location>
        <begin position="269"/>
        <end position="289"/>
    </location>
</feature>
<feature type="transmembrane region" description="Helical" evidence="6">
    <location>
        <begin position="339"/>
        <end position="359"/>
    </location>
</feature>
<feature type="transmembrane region" description="Helical" evidence="6">
    <location>
        <begin position="365"/>
        <end position="385"/>
    </location>
</feature>
<feature type="transmembrane region" description="Helical" evidence="6">
    <location>
        <begin position="200"/>
        <end position="219"/>
    </location>
</feature>
<dbReference type="PANTHER" id="PTHR42718">
    <property type="entry name" value="MAJOR FACILITATOR SUPERFAMILY MULTIDRUG TRANSPORTER MFSC"/>
    <property type="match status" value="1"/>
</dbReference>
<evidence type="ECO:0000256" key="1">
    <source>
        <dbReference type="ARBA" id="ARBA00004651"/>
    </source>
</evidence>
<feature type="transmembrane region" description="Helical" evidence="6">
    <location>
        <begin position="164"/>
        <end position="188"/>
    </location>
</feature>
<feature type="transmembrane region" description="Helical" evidence="6">
    <location>
        <begin position="54"/>
        <end position="74"/>
    </location>
</feature>
<dbReference type="AlphaFoldDB" id="A0A402BEN3"/>
<dbReference type="EMBL" id="BIFT01000002">
    <property type="protein sequence ID" value="GCE29760.1"/>
    <property type="molecule type" value="Genomic_DNA"/>
</dbReference>
<evidence type="ECO:0000256" key="3">
    <source>
        <dbReference type="ARBA" id="ARBA00022692"/>
    </source>
</evidence>
<comment type="caution">
    <text evidence="8">The sequence shown here is derived from an EMBL/GenBank/DDBJ whole genome shotgun (WGS) entry which is preliminary data.</text>
</comment>
<keyword evidence="5 6" id="KW-0472">Membrane</keyword>
<dbReference type="InterPro" id="IPR011701">
    <property type="entry name" value="MFS"/>
</dbReference>
<dbReference type="InterPro" id="IPR020846">
    <property type="entry name" value="MFS_dom"/>
</dbReference>
<sequence length="465" mass="47757">MQTLSHTQSTSRQPLLVPTLFFLGLVSTAVGSLGAPLLPTIVNVDHVSLADSQWALTISLLVGAVATPVMGRFGDGRRRRVVIIAGIFLVLLGCVCSALPAGFSLLLVGRGLQGVGLGLVPLAIATARDALPKEASGSAIALLGVTTAAGIGVGYPVAGVITQYLGLSAAFWFGTIVCGLALVSAVLVLPAGPERSTRKVDIPGAILLGAAVTGLLLVLSEGLGWGWTSIRLLAVTIGSLALLIGWVMLELRTPYPLVDLRQLRHQSVLAANATMLLVGLGIYPLLSFAVRFVQTPPKAGYGFGASVVVAGLMLVPFSLASFVASKVALPVARRTSPEFVVVLSCVVLLIAMGSFLIARDTLWEILLTMGIAGFGVGCIFASNPLQIVRGVTAQETGSAMSFYQVLRSIGFSAGSALSATVLTAFTPAGQVLPTAEGYSVAALVNIGILLVALALSIALARVGEN</sequence>
<dbReference type="InterPro" id="IPR036259">
    <property type="entry name" value="MFS_trans_sf"/>
</dbReference>
<evidence type="ECO:0000256" key="6">
    <source>
        <dbReference type="SAM" id="Phobius"/>
    </source>
</evidence>
<feature type="transmembrane region" description="Helical" evidence="6">
    <location>
        <begin position="405"/>
        <end position="425"/>
    </location>
</feature>
<dbReference type="Gene3D" id="1.20.1250.20">
    <property type="entry name" value="MFS general substrate transporter like domains"/>
    <property type="match status" value="2"/>
</dbReference>
<keyword evidence="3 6" id="KW-0812">Transmembrane</keyword>
<gene>
    <name evidence="8" type="ORF">KDA_52440</name>
</gene>
<feature type="transmembrane region" description="Helical" evidence="6">
    <location>
        <begin position="437"/>
        <end position="460"/>
    </location>
</feature>
<protein>
    <submittedName>
        <fullName evidence="8">MFS transporter</fullName>
    </submittedName>
</protein>
<dbReference type="GO" id="GO:0005886">
    <property type="term" value="C:plasma membrane"/>
    <property type="evidence" value="ECO:0007669"/>
    <property type="project" value="UniProtKB-SubCell"/>
</dbReference>
<feature type="domain" description="Major facilitator superfamily (MFS) profile" evidence="7">
    <location>
        <begin position="13"/>
        <end position="464"/>
    </location>
</feature>
<feature type="transmembrane region" description="Helical" evidence="6">
    <location>
        <begin position="81"/>
        <end position="101"/>
    </location>
</feature>
<evidence type="ECO:0000313" key="9">
    <source>
        <dbReference type="Proteomes" id="UP000287171"/>
    </source>
</evidence>